<sequence>MIFQKQMLGNISSKIIFGAYILSQPHWRHYTERNTCVRECHEFNNMTDQVFPTKILIKPKKVTEVIVGFDVNKLLPTSAKYSNLDDAGRHWETEREAFLHPISRLCMWPYVGGPAWE</sequence>
<evidence type="ECO:0000313" key="1">
    <source>
        <dbReference type="EMBL" id="GFX99130.1"/>
    </source>
</evidence>
<protein>
    <submittedName>
        <fullName evidence="1">Uncharacterized protein</fullName>
    </submittedName>
</protein>
<name>A0A8X6RRT7_TRICX</name>
<keyword evidence="2" id="KW-1185">Reference proteome</keyword>
<evidence type="ECO:0000313" key="2">
    <source>
        <dbReference type="Proteomes" id="UP000887159"/>
    </source>
</evidence>
<dbReference type="AlphaFoldDB" id="A0A8X6RRT7"/>
<accession>A0A8X6RRT7</accession>
<dbReference type="Proteomes" id="UP000887159">
    <property type="component" value="Unassembled WGS sequence"/>
</dbReference>
<gene>
    <name evidence="1" type="ORF">TNCV_2493111</name>
</gene>
<reference evidence="1" key="1">
    <citation type="submission" date="2020-08" db="EMBL/GenBank/DDBJ databases">
        <title>Multicomponent nature underlies the extraordinary mechanical properties of spider dragline silk.</title>
        <authorList>
            <person name="Kono N."/>
            <person name="Nakamura H."/>
            <person name="Mori M."/>
            <person name="Yoshida Y."/>
            <person name="Ohtoshi R."/>
            <person name="Malay A.D."/>
            <person name="Moran D.A.P."/>
            <person name="Tomita M."/>
            <person name="Numata K."/>
            <person name="Arakawa K."/>
        </authorList>
    </citation>
    <scope>NUCLEOTIDE SEQUENCE</scope>
</reference>
<proteinExistence type="predicted"/>
<dbReference type="EMBL" id="BMAU01021206">
    <property type="protein sequence ID" value="GFX99130.1"/>
    <property type="molecule type" value="Genomic_DNA"/>
</dbReference>
<comment type="caution">
    <text evidence="1">The sequence shown here is derived from an EMBL/GenBank/DDBJ whole genome shotgun (WGS) entry which is preliminary data.</text>
</comment>
<organism evidence="1 2">
    <name type="scientific">Trichonephila clavipes</name>
    <name type="common">Golden silk orbweaver</name>
    <name type="synonym">Nephila clavipes</name>
    <dbReference type="NCBI Taxonomy" id="2585209"/>
    <lineage>
        <taxon>Eukaryota</taxon>
        <taxon>Metazoa</taxon>
        <taxon>Ecdysozoa</taxon>
        <taxon>Arthropoda</taxon>
        <taxon>Chelicerata</taxon>
        <taxon>Arachnida</taxon>
        <taxon>Araneae</taxon>
        <taxon>Araneomorphae</taxon>
        <taxon>Entelegynae</taxon>
        <taxon>Araneoidea</taxon>
        <taxon>Nephilidae</taxon>
        <taxon>Trichonephila</taxon>
    </lineage>
</organism>